<dbReference type="AlphaFoldDB" id="A0A0B3VQK2"/>
<feature type="transmembrane region" description="Helical" evidence="9">
    <location>
        <begin position="162"/>
        <end position="191"/>
    </location>
</feature>
<dbReference type="FunFam" id="1.20.1510.10:FF:000006">
    <property type="entry name" value="Divalent cation efflux transporter"/>
    <property type="match status" value="1"/>
</dbReference>
<dbReference type="GO" id="GO:0008324">
    <property type="term" value="F:monoatomic cation transmembrane transporter activity"/>
    <property type="evidence" value="ECO:0007669"/>
    <property type="project" value="InterPro"/>
</dbReference>
<dbReference type="NCBIfam" id="TIGR01297">
    <property type="entry name" value="CDF"/>
    <property type="match status" value="1"/>
</dbReference>
<dbReference type="GO" id="GO:0006829">
    <property type="term" value="P:zinc ion transport"/>
    <property type="evidence" value="ECO:0007669"/>
    <property type="project" value="UniProtKB-KW"/>
</dbReference>
<accession>A0A0B3VQK2</accession>
<keyword evidence="4" id="KW-0408">Iron</keyword>
<keyword evidence="6" id="KW-0862">Zinc</keyword>
<keyword evidence="8 9" id="KW-0472">Membrane</keyword>
<evidence type="ECO:0000256" key="2">
    <source>
        <dbReference type="ARBA" id="ARBA00010212"/>
    </source>
</evidence>
<dbReference type="KEGG" id="ftz:CH68_1468"/>
<keyword evidence="3" id="KW-0813">Transport</keyword>
<dbReference type="KEGG" id="ftc:DA46_1409"/>
<dbReference type="HOGENOM" id="CLU_013430_3_6_6"/>
<dbReference type="GO" id="GO:0016020">
    <property type="term" value="C:membrane"/>
    <property type="evidence" value="ECO:0007669"/>
    <property type="project" value="UniProtKB-SubCell"/>
</dbReference>
<evidence type="ECO:0000256" key="7">
    <source>
        <dbReference type="ARBA" id="ARBA00022989"/>
    </source>
</evidence>
<dbReference type="EMBL" id="JAAGJP010000043">
    <property type="protein sequence ID" value="NDS68698.1"/>
    <property type="molecule type" value="Genomic_DNA"/>
</dbReference>
<dbReference type="KEGG" id="ftv:CH67_1738"/>
<dbReference type="InterPro" id="IPR036837">
    <property type="entry name" value="Cation_efflux_CTD_sf"/>
</dbReference>
<dbReference type="GO" id="GO:0006826">
    <property type="term" value="P:iron ion transport"/>
    <property type="evidence" value="ECO:0007669"/>
    <property type="project" value="UniProtKB-KW"/>
</dbReference>
<dbReference type="InterPro" id="IPR058533">
    <property type="entry name" value="Cation_efflux_TM"/>
</dbReference>
<dbReference type="InterPro" id="IPR002524">
    <property type="entry name" value="Cation_efflux"/>
</dbReference>
<feature type="domain" description="Cation efflux protein cytoplasmic" evidence="11">
    <location>
        <begin position="211"/>
        <end position="286"/>
    </location>
</feature>
<dbReference type="OMA" id="HDYGPGR"/>
<comment type="similarity">
    <text evidence="2">Belongs to the cation diffusion facilitator (CDF) transporter (TC 2.A.4) family. FieF subfamily.</text>
</comment>
<keyword evidence="6" id="KW-0864">Zinc transport</keyword>
<comment type="caution">
    <text evidence="13">The sequence shown here is derived from an EMBL/GenBank/DDBJ whole genome shotgun (WGS) entry which is preliminary data.</text>
</comment>
<dbReference type="PANTHER" id="PTHR43840">
    <property type="entry name" value="MITOCHONDRIAL METAL TRANSPORTER 1-RELATED"/>
    <property type="match status" value="1"/>
</dbReference>
<dbReference type="Gene3D" id="3.30.70.1350">
    <property type="entry name" value="Cation efflux protein, cytoplasmic domain"/>
    <property type="match status" value="1"/>
</dbReference>
<dbReference type="RefSeq" id="WP_003016579.1">
    <property type="nucleotide sequence ID" value="NZ_CP009693.1"/>
</dbReference>
<evidence type="ECO:0000313" key="12">
    <source>
        <dbReference type="EMBL" id="NDR89508.1"/>
    </source>
</evidence>
<feature type="domain" description="Cation efflux protein transmembrane" evidence="10">
    <location>
        <begin position="14"/>
        <end position="206"/>
    </location>
</feature>
<dbReference type="InterPro" id="IPR027470">
    <property type="entry name" value="Cation_efflux_CTD"/>
</dbReference>
<evidence type="ECO:0000256" key="4">
    <source>
        <dbReference type="ARBA" id="ARBA00022496"/>
    </source>
</evidence>
<reference evidence="13" key="2">
    <citation type="submission" date="2020-02" db="EMBL/GenBank/DDBJ databases">
        <title>Using affinity propagation clustering for identifying bacterial clades and subclades with whole-genome sequences of Francisella tularensis.</title>
        <authorList>
            <person name="Homeier-Bachmann T."/>
            <person name="Abdel-Glil M.Y."/>
            <person name="Hackbart A."/>
            <person name="Hotzel H."/>
            <person name="Tomaso H."/>
        </authorList>
    </citation>
    <scope>NUCLEOTIDE SEQUENCE</scope>
    <source>
        <strain evidence="13">15T0085</strain>
        <strain evidence="12">17T1429</strain>
    </source>
</reference>
<dbReference type="eggNOG" id="COG0053">
    <property type="taxonomic scope" value="Bacteria"/>
</dbReference>
<evidence type="ECO:0000256" key="8">
    <source>
        <dbReference type="ARBA" id="ARBA00023136"/>
    </source>
</evidence>
<evidence type="ECO:0000256" key="5">
    <source>
        <dbReference type="ARBA" id="ARBA00022692"/>
    </source>
</evidence>
<organism evidence="13">
    <name type="scientific">Francisella tularensis subsp. holarctica</name>
    <dbReference type="NCBI Taxonomy" id="119857"/>
    <lineage>
        <taxon>Bacteria</taxon>
        <taxon>Pseudomonadati</taxon>
        <taxon>Pseudomonadota</taxon>
        <taxon>Gammaproteobacteria</taxon>
        <taxon>Thiotrichales</taxon>
        <taxon>Francisellaceae</taxon>
        <taxon>Francisella</taxon>
    </lineage>
</organism>
<dbReference type="PANTHER" id="PTHR43840:SF15">
    <property type="entry name" value="MITOCHONDRIAL METAL TRANSPORTER 1-RELATED"/>
    <property type="match status" value="1"/>
</dbReference>
<gene>
    <name evidence="13" type="ORF">FWI86_06595</name>
    <name evidence="12" type="ORF">FWJ04_07900</name>
</gene>
<keyword evidence="7 9" id="KW-1133">Transmembrane helix</keyword>
<evidence type="ECO:0000256" key="1">
    <source>
        <dbReference type="ARBA" id="ARBA00004141"/>
    </source>
</evidence>
<feature type="transmembrane region" description="Helical" evidence="9">
    <location>
        <begin position="81"/>
        <end position="102"/>
    </location>
</feature>
<evidence type="ECO:0000259" key="10">
    <source>
        <dbReference type="Pfam" id="PF01545"/>
    </source>
</evidence>
<reference evidence="13" key="1">
    <citation type="submission" date="2019-08" db="EMBL/GenBank/DDBJ databases">
        <authorList>
            <person name="Busch A."/>
        </authorList>
    </citation>
    <scope>NUCLEOTIDE SEQUENCE</scope>
    <source>
        <strain evidence="13">15T0085</strain>
        <strain evidence="12">17T1429</strain>
    </source>
</reference>
<dbReference type="Pfam" id="PF01545">
    <property type="entry name" value="Cation_efflux"/>
    <property type="match status" value="1"/>
</dbReference>
<dbReference type="SUPFAM" id="SSF160240">
    <property type="entry name" value="Cation efflux protein cytoplasmic domain-like"/>
    <property type="match status" value="1"/>
</dbReference>
<evidence type="ECO:0000256" key="9">
    <source>
        <dbReference type="SAM" id="Phobius"/>
    </source>
</evidence>
<evidence type="ECO:0000256" key="3">
    <source>
        <dbReference type="ARBA" id="ARBA00022448"/>
    </source>
</evidence>
<feature type="transmembrane region" description="Helical" evidence="9">
    <location>
        <begin position="12"/>
        <end position="33"/>
    </location>
</feature>
<feature type="transmembrane region" description="Helical" evidence="9">
    <location>
        <begin position="39"/>
        <end position="60"/>
    </location>
</feature>
<keyword evidence="6" id="KW-0406">Ion transport</keyword>
<dbReference type="InterPro" id="IPR027469">
    <property type="entry name" value="Cation_efflux_TMD_sf"/>
</dbReference>
<dbReference type="InterPro" id="IPR050291">
    <property type="entry name" value="CDF_Transporter"/>
</dbReference>
<evidence type="ECO:0000313" key="13">
    <source>
        <dbReference type="EMBL" id="NDS68698.1"/>
    </source>
</evidence>
<keyword evidence="4" id="KW-0410">Iron transport</keyword>
<proteinExistence type="inferred from homology"/>
<name>A0A0B3VQK2_FRATU</name>
<sequence>MSDNRYQITKKVTLVGMFINALLAISKTLIGVIGRSPALFADGIHSFSDLLSDFMVLFAAKYANKGEDHNHPYGHERLETLATLVLSGLLITIGFMIVYHSLVSLLGGEYVIPDKFTVYAAIFSIFGNEFIYQYTMRAANKIDSDLLRANAWHSRSDMWSSVVVLVGLFGAFLGFAWMDAIAAFIVCFMIVKMGVKWGYSAVAELIDEGVDDQTRQDIKAIIAKTQGVEDFHYLRTRKMAGKIVLDVHILVDKFSTASEGHYIAEIVKSNIYHNIDNIKDITVHIDVTNHESGVIKQENFEPSRAEILTKIKEFFAENNIDENVILDKKMSIYYFDDEILVDLYVKRSNDLKRLSDKLSKLSYRGYNICVTLYCNLANS</sequence>
<dbReference type="SUPFAM" id="SSF161111">
    <property type="entry name" value="Cation efflux protein transmembrane domain-like"/>
    <property type="match status" value="1"/>
</dbReference>
<evidence type="ECO:0000256" key="6">
    <source>
        <dbReference type="ARBA" id="ARBA00022906"/>
    </source>
</evidence>
<keyword evidence="5 9" id="KW-0812">Transmembrane</keyword>
<dbReference type="Pfam" id="PF16916">
    <property type="entry name" value="ZT_dimer"/>
    <property type="match status" value="1"/>
</dbReference>
<dbReference type="Gene3D" id="1.20.1510.10">
    <property type="entry name" value="Cation efflux protein transmembrane domain"/>
    <property type="match status" value="1"/>
</dbReference>
<dbReference type="EMBL" id="JAAGKH010000071">
    <property type="protein sequence ID" value="NDR89508.1"/>
    <property type="molecule type" value="Genomic_DNA"/>
</dbReference>
<protein>
    <submittedName>
        <fullName evidence="13">Cation transporter</fullName>
    </submittedName>
</protein>
<comment type="subcellular location">
    <subcellularLocation>
        <location evidence="1">Membrane</location>
        <topology evidence="1">Multi-pass membrane protein</topology>
    </subcellularLocation>
</comment>
<evidence type="ECO:0000259" key="11">
    <source>
        <dbReference type="Pfam" id="PF16916"/>
    </source>
</evidence>